<evidence type="ECO:0000313" key="2">
    <source>
        <dbReference type="Proteomes" id="UP000199344"/>
    </source>
</evidence>
<dbReference type="Proteomes" id="UP000199344">
    <property type="component" value="Unassembled WGS sequence"/>
</dbReference>
<dbReference type="AlphaFoldDB" id="A0A1G6X3T6"/>
<reference evidence="1 2" key="1">
    <citation type="submission" date="2016-10" db="EMBL/GenBank/DDBJ databases">
        <authorList>
            <person name="de Groot N.N."/>
        </authorList>
    </citation>
    <scope>NUCLEOTIDE SEQUENCE [LARGE SCALE GENOMIC DNA]</scope>
    <source>
        <strain evidence="1 2">DSM 22220</strain>
    </source>
</reference>
<protein>
    <submittedName>
        <fullName evidence="1">Uncharacterized protein</fullName>
    </submittedName>
</protein>
<dbReference type="OrthoDB" id="7823211at2"/>
<dbReference type="EMBL" id="FNAH01000002">
    <property type="protein sequence ID" value="SDD72768.1"/>
    <property type="molecule type" value="Genomic_DNA"/>
</dbReference>
<organism evidence="1 2">
    <name type="scientific">Paracoccus isoporae</name>
    <dbReference type="NCBI Taxonomy" id="591205"/>
    <lineage>
        <taxon>Bacteria</taxon>
        <taxon>Pseudomonadati</taxon>
        <taxon>Pseudomonadota</taxon>
        <taxon>Alphaproteobacteria</taxon>
        <taxon>Rhodobacterales</taxon>
        <taxon>Paracoccaceae</taxon>
        <taxon>Paracoccus</taxon>
    </lineage>
</organism>
<keyword evidence="2" id="KW-1185">Reference proteome</keyword>
<dbReference type="RefSeq" id="WP_090521471.1">
    <property type="nucleotide sequence ID" value="NZ_FNAH01000002.1"/>
</dbReference>
<dbReference type="STRING" id="591205.SAMN05421538_102294"/>
<proteinExistence type="predicted"/>
<gene>
    <name evidence="1" type="ORF">SAMN05421538_102294</name>
</gene>
<sequence>MRDQFVGDIGDYAKYSLFNTLARGRKAGIAWYRTPDQGGTHGGHDSYLNDPNWATYDGKIFDCLRKLRADGGSKITAIEQAGILNAQAFSGRLLEFDAGPVAGRPAWRETWFQGTMSDLADCDFVFADPDNGLCPADRFSPSRKENLRHIPLAEARCLAAGRTAMIYHHHGRVSRLGEIEKWRTALGPETVAVYFGAWGSRSFFVVNADQQMRDAMTEWARRWPKTEVFDARF</sequence>
<evidence type="ECO:0000313" key="1">
    <source>
        <dbReference type="EMBL" id="SDD72768.1"/>
    </source>
</evidence>
<name>A0A1G6X3T6_9RHOB</name>
<accession>A0A1G6X3T6</accession>